<name>A0A3N4YIW6_9MICO</name>
<dbReference type="EMBL" id="RKQZ01000001">
    <property type="protein sequence ID" value="RPF21079.1"/>
    <property type="molecule type" value="Genomic_DNA"/>
</dbReference>
<protein>
    <submittedName>
        <fullName evidence="1">Uncharacterized protein</fullName>
    </submittedName>
</protein>
<gene>
    <name evidence="1" type="ORF">EDD34_1697</name>
</gene>
<evidence type="ECO:0000313" key="2">
    <source>
        <dbReference type="Proteomes" id="UP000280501"/>
    </source>
</evidence>
<evidence type="ECO:0000313" key="1">
    <source>
        <dbReference type="EMBL" id="RPF21079.1"/>
    </source>
</evidence>
<organism evidence="1 2">
    <name type="scientific">Myceligenerans xiligouense</name>
    <dbReference type="NCBI Taxonomy" id="253184"/>
    <lineage>
        <taxon>Bacteria</taxon>
        <taxon>Bacillati</taxon>
        <taxon>Actinomycetota</taxon>
        <taxon>Actinomycetes</taxon>
        <taxon>Micrococcales</taxon>
        <taxon>Promicromonosporaceae</taxon>
        <taxon>Myceligenerans</taxon>
    </lineage>
</organism>
<dbReference type="AlphaFoldDB" id="A0A3N4YIW6"/>
<proteinExistence type="predicted"/>
<accession>A0A3N4YIW6</accession>
<keyword evidence="2" id="KW-1185">Reference proteome</keyword>
<comment type="caution">
    <text evidence="1">The sequence shown here is derived from an EMBL/GenBank/DDBJ whole genome shotgun (WGS) entry which is preliminary data.</text>
</comment>
<dbReference type="RefSeq" id="WP_123814163.1">
    <property type="nucleotide sequence ID" value="NZ_RKQZ01000001.1"/>
</dbReference>
<reference evidence="1 2" key="1">
    <citation type="submission" date="2018-11" db="EMBL/GenBank/DDBJ databases">
        <title>Sequencing the genomes of 1000 actinobacteria strains.</title>
        <authorList>
            <person name="Klenk H.-P."/>
        </authorList>
    </citation>
    <scope>NUCLEOTIDE SEQUENCE [LARGE SCALE GENOMIC DNA]</scope>
    <source>
        <strain evidence="1 2">DSM 15700</strain>
    </source>
</reference>
<dbReference type="Proteomes" id="UP000280501">
    <property type="component" value="Unassembled WGS sequence"/>
</dbReference>
<dbReference type="OrthoDB" id="4571398at2"/>
<sequence length="228" mass="24200">MAPTSPAGALGPHAGAVRDLLVDVVRTRHDLAAEAHHVSKTRYGNGFGAQWRDLLDDVHEALTGHGFPSHKLTPGGYKVGVVNGCLLYVWRVSDAPDAVKHFASSPTRLNCFDAPPPEQMLWEGDFPDTEASELAPEPAETATLVAAVREKMPVVLVLVRSTPRQLQAIQWAVAGLDGTGLVELHGLESIWEPEAASIDVASDVEPFDSGAPVVPVVEVVAQEGPSDA</sequence>